<dbReference type="InParanoid" id="T0R913"/>
<dbReference type="Gene3D" id="1.20.1270.60">
    <property type="entry name" value="Arfaptin homology (AH) domain/BAR domain"/>
    <property type="match status" value="1"/>
</dbReference>
<keyword evidence="1" id="KW-0175">Coiled coil</keyword>
<accession>T0R913</accession>
<dbReference type="EMBL" id="JH767193">
    <property type="protein sequence ID" value="EQC28628.1"/>
    <property type="molecule type" value="Genomic_DNA"/>
</dbReference>
<dbReference type="RefSeq" id="XP_008618025.1">
    <property type="nucleotide sequence ID" value="XM_008619803.1"/>
</dbReference>
<protein>
    <recommendedName>
        <fullName evidence="2">BAR domain-containing protein</fullName>
    </recommendedName>
</protein>
<reference evidence="3 4" key="1">
    <citation type="submission" date="2012-04" db="EMBL/GenBank/DDBJ databases">
        <title>The Genome Sequence of Saprolegnia declina VS20.</title>
        <authorList>
            <consortium name="The Broad Institute Genome Sequencing Platform"/>
            <person name="Russ C."/>
            <person name="Nusbaum C."/>
            <person name="Tyler B."/>
            <person name="van West P."/>
            <person name="Dieguez-Uribeondo J."/>
            <person name="de Bruijn I."/>
            <person name="Tripathy S."/>
            <person name="Jiang R."/>
            <person name="Young S.K."/>
            <person name="Zeng Q."/>
            <person name="Gargeya S."/>
            <person name="Fitzgerald M."/>
            <person name="Haas B."/>
            <person name="Abouelleil A."/>
            <person name="Alvarado L."/>
            <person name="Arachchi H.M."/>
            <person name="Berlin A."/>
            <person name="Chapman S.B."/>
            <person name="Goldberg J."/>
            <person name="Griggs A."/>
            <person name="Gujja S."/>
            <person name="Hansen M."/>
            <person name="Howarth C."/>
            <person name="Imamovic A."/>
            <person name="Larimer J."/>
            <person name="McCowen C."/>
            <person name="Montmayeur A."/>
            <person name="Murphy C."/>
            <person name="Neiman D."/>
            <person name="Pearson M."/>
            <person name="Priest M."/>
            <person name="Roberts A."/>
            <person name="Saif S."/>
            <person name="Shea T."/>
            <person name="Sisk P."/>
            <person name="Sykes S."/>
            <person name="Wortman J."/>
            <person name="Nusbaum C."/>
            <person name="Birren B."/>
        </authorList>
    </citation>
    <scope>NUCLEOTIDE SEQUENCE [LARGE SCALE GENOMIC DNA]</scope>
    <source>
        <strain evidence="3 4">VS20</strain>
    </source>
</reference>
<evidence type="ECO:0000313" key="4">
    <source>
        <dbReference type="Proteomes" id="UP000030762"/>
    </source>
</evidence>
<feature type="coiled-coil region" evidence="1">
    <location>
        <begin position="146"/>
        <end position="173"/>
    </location>
</feature>
<evidence type="ECO:0000256" key="1">
    <source>
        <dbReference type="SAM" id="Coils"/>
    </source>
</evidence>
<dbReference type="Pfam" id="PF03114">
    <property type="entry name" value="BAR"/>
    <property type="match status" value="1"/>
</dbReference>
<evidence type="ECO:0000313" key="3">
    <source>
        <dbReference type="EMBL" id="EQC28628.1"/>
    </source>
</evidence>
<evidence type="ECO:0000259" key="2">
    <source>
        <dbReference type="Pfam" id="PF03114"/>
    </source>
</evidence>
<dbReference type="VEuPathDB" id="FungiDB:SDRG_13707"/>
<keyword evidence="4" id="KW-1185">Reference proteome</keyword>
<dbReference type="InterPro" id="IPR027267">
    <property type="entry name" value="AH/BAR_dom_sf"/>
</dbReference>
<proteinExistence type="predicted"/>
<sequence>MEATHTGLLDSFRTGKRRLIQQVLTKLGQAETSDDHEYQILRDRHLELLNDVETLVVSMKSFAANLIALGHGCNSLGGSVASVRSTVTGDNNRTHSSSSLQLGGDTGTFAISMANVDTKARDLANMTLSTAMASSLQKMLVDLHEFKREMDKRENLKLDYDSARRKLQKARGQQQAQDIMRRDAKLKQAAQALDITTRTIMKKMAQYEALRPTLFQVELDAFRQLQMTFFQSCVEAFNAPTPASAHADAKADEISQAEAVSFSPWG</sequence>
<dbReference type="SUPFAM" id="SSF103657">
    <property type="entry name" value="BAR/IMD domain-like"/>
    <property type="match status" value="1"/>
</dbReference>
<dbReference type="AlphaFoldDB" id="T0R913"/>
<dbReference type="InterPro" id="IPR004148">
    <property type="entry name" value="BAR_dom"/>
</dbReference>
<organism evidence="3 4">
    <name type="scientific">Saprolegnia diclina (strain VS20)</name>
    <dbReference type="NCBI Taxonomy" id="1156394"/>
    <lineage>
        <taxon>Eukaryota</taxon>
        <taxon>Sar</taxon>
        <taxon>Stramenopiles</taxon>
        <taxon>Oomycota</taxon>
        <taxon>Saprolegniomycetes</taxon>
        <taxon>Saprolegniales</taxon>
        <taxon>Saprolegniaceae</taxon>
        <taxon>Saprolegnia</taxon>
    </lineage>
</organism>
<dbReference type="OMA" id="HEYQILR"/>
<name>T0R913_SAPDV</name>
<dbReference type="Proteomes" id="UP000030762">
    <property type="component" value="Unassembled WGS sequence"/>
</dbReference>
<feature type="domain" description="BAR" evidence="2">
    <location>
        <begin position="18"/>
        <end position="235"/>
    </location>
</feature>
<dbReference type="GO" id="GO:0005737">
    <property type="term" value="C:cytoplasm"/>
    <property type="evidence" value="ECO:0007669"/>
    <property type="project" value="InterPro"/>
</dbReference>
<dbReference type="GeneID" id="19954434"/>
<gene>
    <name evidence="3" type="ORF">SDRG_13707</name>
</gene>
<dbReference type="OrthoDB" id="5971719at2759"/>